<name>A0A3M3YCW8_9PSED</name>
<evidence type="ECO:0000313" key="3">
    <source>
        <dbReference type="Proteomes" id="UP000279372"/>
    </source>
</evidence>
<sequence length="81" mass="9245">MDADKLLPLTEIAKVEAMKIAPVMGFLSIYGLTLQEWTLLFGCLYAAGMLGDLVVRRWLYPLWKFLGERRRDVKVDGNEPT</sequence>
<proteinExistence type="predicted"/>
<reference evidence="2 3" key="1">
    <citation type="submission" date="2018-08" db="EMBL/GenBank/DDBJ databases">
        <title>Recombination of ecologically and evolutionarily significant loci maintains genetic cohesion in the Pseudomonas syringae species complex.</title>
        <authorList>
            <person name="Dillon M."/>
            <person name="Thakur S."/>
            <person name="Almeida R.N.D."/>
            <person name="Weir B.S."/>
            <person name="Guttman D.S."/>
        </authorList>
    </citation>
    <scope>NUCLEOTIDE SEQUENCE [LARGE SCALE GENOMIC DNA]</scope>
    <source>
        <strain evidence="2 3">ICMP 8902</strain>
    </source>
</reference>
<accession>A0A3M3YCW8</accession>
<comment type="caution">
    <text evidence="2">The sequence shown here is derived from an EMBL/GenBank/DDBJ whole genome shotgun (WGS) entry which is preliminary data.</text>
</comment>
<keyword evidence="1" id="KW-0812">Transmembrane</keyword>
<dbReference type="Proteomes" id="UP000279372">
    <property type="component" value="Unassembled WGS sequence"/>
</dbReference>
<gene>
    <name evidence="2" type="ORF">ALQ33_200183</name>
</gene>
<dbReference type="EMBL" id="RBQB01000355">
    <property type="protein sequence ID" value="RMO79805.1"/>
    <property type="molecule type" value="Genomic_DNA"/>
</dbReference>
<evidence type="ECO:0000313" key="2">
    <source>
        <dbReference type="EMBL" id="RMO79805.1"/>
    </source>
</evidence>
<keyword evidence="1" id="KW-1133">Transmembrane helix</keyword>
<organism evidence="2 3">
    <name type="scientific">Pseudomonas syringae pv. philadelphi</name>
    <dbReference type="NCBI Taxonomy" id="251706"/>
    <lineage>
        <taxon>Bacteria</taxon>
        <taxon>Pseudomonadati</taxon>
        <taxon>Pseudomonadota</taxon>
        <taxon>Gammaproteobacteria</taxon>
        <taxon>Pseudomonadales</taxon>
        <taxon>Pseudomonadaceae</taxon>
        <taxon>Pseudomonas</taxon>
    </lineage>
</organism>
<protein>
    <submittedName>
        <fullName evidence="2">Uncharacterized protein</fullName>
    </submittedName>
</protein>
<dbReference type="RefSeq" id="WP_122224164.1">
    <property type="nucleotide sequence ID" value="NZ_RBQB01000355.1"/>
</dbReference>
<keyword evidence="1" id="KW-0472">Membrane</keyword>
<dbReference type="AlphaFoldDB" id="A0A3M3YCW8"/>
<feature type="transmembrane region" description="Helical" evidence="1">
    <location>
        <begin position="37"/>
        <end position="55"/>
    </location>
</feature>
<evidence type="ECO:0000256" key="1">
    <source>
        <dbReference type="SAM" id="Phobius"/>
    </source>
</evidence>